<evidence type="ECO:0000256" key="1">
    <source>
        <dbReference type="ARBA" id="ARBA00022679"/>
    </source>
</evidence>
<accession>A0A086P8B6</accession>
<dbReference type="GO" id="GO:0000155">
    <property type="term" value="F:phosphorelay sensor kinase activity"/>
    <property type="evidence" value="ECO:0007669"/>
    <property type="project" value="InterPro"/>
</dbReference>
<dbReference type="STRING" id="76947.GCA_002080435_02884"/>
<evidence type="ECO:0000313" key="7">
    <source>
        <dbReference type="Proteomes" id="UP000024284"/>
    </source>
</evidence>
<dbReference type="RefSeq" id="WP_231568009.1">
    <property type="nucleotide sequence ID" value="NZ_BCZD01000008.1"/>
</dbReference>
<evidence type="ECO:0000256" key="4">
    <source>
        <dbReference type="SAM" id="Phobius"/>
    </source>
</evidence>
<dbReference type="GO" id="GO:0016020">
    <property type="term" value="C:membrane"/>
    <property type="evidence" value="ECO:0007669"/>
    <property type="project" value="InterPro"/>
</dbReference>
<keyword evidence="3" id="KW-0902">Two-component regulatory system</keyword>
<feature type="transmembrane region" description="Helical" evidence="4">
    <location>
        <begin position="60"/>
        <end position="77"/>
    </location>
</feature>
<dbReference type="InterPro" id="IPR011712">
    <property type="entry name" value="Sig_transdc_His_kin_sub3_dim/P"/>
</dbReference>
<dbReference type="Pfam" id="PF07730">
    <property type="entry name" value="HisKA_3"/>
    <property type="match status" value="1"/>
</dbReference>
<evidence type="ECO:0000313" key="6">
    <source>
        <dbReference type="EMBL" id="KFG89634.1"/>
    </source>
</evidence>
<evidence type="ECO:0000259" key="5">
    <source>
        <dbReference type="Pfam" id="PF07730"/>
    </source>
</evidence>
<sequence>MIHGHAHLLRTLNGRRSLSLSALRPWRMLDLTRLVLAVVYTATSFGFATPRSWAESAENGIILAMLALAAGTLFLSGRSWVTEMRLRKPVVCLDAMLFLALLVVTDPANSPYFSGSLFVAVEIALIVRRRLHMLVAVFAAVTALLTVWTDEVVAVPSEPDAERIALRILYLAVVIAITGMLLGPGRDTLLERERARRLADSAFPPVKGSAGSFLLQALRIASGGENVAVLFRADSEEPYRFASSRLGDQMPEGNGGLLSVETGWHDRPRGASIILPPDGVGEIHPLSRGGRAWAMALEAERLLTVRVSLGTFDAVGAVQLDDPTHEDVAAVAQRVFEGACEELMVRNSLDLAHAIAGARERERLQRELHDSVLQALASIRFQVAPALDGSIENPRTVIENVDRIAKDQIATIRSIIDPEKDEEDFAYLPETLSMVVRSLADQWGIRCELKVEDGNCATSAMIGRELSFAVREIVANAVRHAGARAVEFSLQPAGNRIALHVTDDGVPNLARLGSTGAVPSRSLMRRVQALGGEVFLRNIGGRTMIQITVPRR</sequence>
<dbReference type="InterPro" id="IPR050482">
    <property type="entry name" value="Sensor_HK_TwoCompSys"/>
</dbReference>
<feature type="transmembrane region" description="Helical" evidence="4">
    <location>
        <begin position="31"/>
        <end position="48"/>
    </location>
</feature>
<dbReference type="PATRIC" id="fig|1219045.3.peg.2475"/>
<keyword evidence="1" id="KW-0808">Transferase</keyword>
<proteinExistence type="predicted"/>
<dbReference type="InterPro" id="IPR036890">
    <property type="entry name" value="HATPase_C_sf"/>
</dbReference>
<feature type="transmembrane region" description="Helical" evidence="4">
    <location>
        <begin position="132"/>
        <end position="149"/>
    </location>
</feature>
<dbReference type="Gene3D" id="1.20.5.1930">
    <property type="match status" value="1"/>
</dbReference>
<dbReference type="PANTHER" id="PTHR24421">
    <property type="entry name" value="NITRATE/NITRITE SENSOR PROTEIN NARX-RELATED"/>
    <property type="match status" value="1"/>
</dbReference>
<dbReference type="Gene3D" id="3.30.565.10">
    <property type="entry name" value="Histidine kinase-like ATPase, C-terminal domain"/>
    <property type="match status" value="1"/>
</dbReference>
<dbReference type="EMBL" id="JFZA02000023">
    <property type="protein sequence ID" value="KFG89634.1"/>
    <property type="molecule type" value="Genomic_DNA"/>
</dbReference>
<keyword evidence="7" id="KW-1185">Reference proteome</keyword>
<dbReference type="SUPFAM" id="SSF55874">
    <property type="entry name" value="ATPase domain of HSP90 chaperone/DNA topoisomerase II/histidine kinase"/>
    <property type="match status" value="1"/>
</dbReference>
<dbReference type="AlphaFoldDB" id="A0A086P8B6"/>
<dbReference type="GO" id="GO:0046983">
    <property type="term" value="F:protein dimerization activity"/>
    <property type="evidence" value="ECO:0007669"/>
    <property type="project" value="InterPro"/>
</dbReference>
<gene>
    <name evidence="6" type="ORF">BV98_002441</name>
</gene>
<dbReference type="Proteomes" id="UP000024284">
    <property type="component" value="Unassembled WGS sequence"/>
</dbReference>
<feature type="domain" description="Signal transduction histidine kinase subgroup 3 dimerisation and phosphoacceptor" evidence="5">
    <location>
        <begin position="360"/>
        <end position="416"/>
    </location>
</feature>
<organism evidence="6 7">
    <name type="scientific">Sphingobium herbicidovorans (strain ATCC 700291 / DSM 11019 / CCUG 56400 / KCTC 2939 / LMG 18315 / NBRC 16415 / MH)</name>
    <name type="common">Sphingomonas herbicidovorans</name>
    <dbReference type="NCBI Taxonomy" id="1219045"/>
    <lineage>
        <taxon>Bacteria</taxon>
        <taxon>Pseudomonadati</taxon>
        <taxon>Pseudomonadota</taxon>
        <taxon>Alphaproteobacteria</taxon>
        <taxon>Sphingomonadales</taxon>
        <taxon>Sphingomonadaceae</taxon>
        <taxon>Sphingobium</taxon>
    </lineage>
</organism>
<keyword evidence="4" id="KW-0472">Membrane</keyword>
<comment type="caution">
    <text evidence="6">The sequence shown here is derived from an EMBL/GenBank/DDBJ whole genome shotgun (WGS) entry which is preliminary data.</text>
</comment>
<reference evidence="6" key="1">
    <citation type="submission" date="2014-08" db="EMBL/GenBank/DDBJ databases">
        <title>Draft genome sequences of Sphingobium herbicidovorans.</title>
        <authorList>
            <person name="Gan H.M."/>
            <person name="Gan H.Y."/>
            <person name="Savka M.A."/>
        </authorList>
    </citation>
    <scope>NUCLEOTIDE SEQUENCE [LARGE SCALE GENOMIC DNA]</scope>
    <source>
        <strain evidence="6">NBRC 16415</strain>
    </source>
</reference>
<protein>
    <submittedName>
        <fullName evidence="6">Histidine kinase</fullName>
    </submittedName>
</protein>
<dbReference type="eggNOG" id="COG4585">
    <property type="taxonomic scope" value="Bacteria"/>
</dbReference>
<name>A0A086P8B6_SPHHM</name>
<keyword evidence="4" id="KW-1133">Transmembrane helix</keyword>
<keyword evidence="2 6" id="KW-0418">Kinase</keyword>
<evidence type="ECO:0000256" key="2">
    <source>
        <dbReference type="ARBA" id="ARBA00022777"/>
    </source>
</evidence>
<keyword evidence="4" id="KW-0812">Transmembrane</keyword>
<evidence type="ECO:0000256" key="3">
    <source>
        <dbReference type="ARBA" id="ARBA00023012"/>
    </source>
</evidence>
<feature type="transmembrane region" description="Helical" evidence="4">
    <location>
        <begin position="164"/>
        <end position="184"/>
    </location>
</feature>